<feature type="binding site" evidence="9">
    <location>
        <position position="55"/>
    </location>
    <ligand>
        <name>NAD(+)</name>
        <dbReference type="ChEBI" id="CHEBI:57540"/>
    </ligand>
</feature>
<feature type="binding site" evidence="9">
    <location>
        <position position="115"/>
    </location>
    <ligand>
        <name>NAD(+)</name>
        <dbReference type="ChEBI" id="CHEBI:57540"/>
    </ligand>
</feature>
<dbReference type="PANTHER" id="PTHR11540">
    <property type="entry name" value="MALATE AND LACTATE DEHYDROGENASE"/>
    <property type="match status" value="1"/>
</dbReference>
<feature type="binding site" evidence="8">
    <location>
        <position position="108"/>
    </location>
    <ligand>
        <name>substrate</name>
    </ligand>
</feature>
<dbReference type="PANTHER" id="PTHR11540:SF16">
    <property type="entry name" value="MALATE DEHYDROGENASE, MITOCHONDRIAL"/>
    <property type="match status" value="1"/>
</dbReference>
<feature type="binding site" evidence="8">
    <location>
        <position position="102"/>
    </location>
    <ligand>
        <name>substrate</name>
    </ligand>
</feature>
<feature type="binding site" evidence="9">
    <location>
        <position position="249"/>
    </location>
    <ligand>
        <name>NAD(+)</name>
        <dbReference type="ChEBI" id="CHEBI:57540"/>
    </ligand>
</feature>
<dbReference type="GO" id="GO:0006108">
    <property type="term" value="P:malate metabolic process"/>
    <property type="evidence" value="ECO:0007669"/>
    <property type="project" value="InterPro"/>
</dbReference>
<dbReference type="PhylomeDB" id="B3NCX4"/>
<sequence length="353" mass="37456">MFLLTSLKSQTKVAAWRVVVRTLKVAVVGAGGGIGQPLSLLLRRCPGIDELALHDLTEMKGIAADLSHVSQTGNVVGFTGEQELEPAVSGADVVVVAAGMPRLPGMQRDHLMAANGNVAVKVATAVSNASPGALLAFITNPVNMIVPTAAEVLRAHGTFDPRRLFGITTLDVVRSKKFIGDSMNISPDEVNIPVIGGHAGITILPLISQCQPRYRRDLQEIQKLTNRIQEAGTEVVNAKAGKGSATLSMAYAAATFVDSLLRAIGGQEELVECAFVASELTDAPFFASPLNLGKDGIKRYMPLPQMSDYEKEALEKLLPILRQNADEGVNFARTFLSGQSRAPVPAALPLTTN</sequence>
<dbReference type="PROSITE" id="PS00068">
    <property type="entry name" value="MDH"/>
    <property type="match status" value="1"/>
</dbReference>
<feature type="domain" description="Lactate/malate dehydrogenase N-terminal" evidence="12">
    <location>
        <begin position="24"/>
        <end position="166"/>
    </location>
</feature>
<dbReference type="Pfam" id="PF02866">
    <property type="entry name" value="Ldh_1_C"/>
    <property type="match status" value="1"/>
</dbReference>
<dbReference type="Pfam" id="PF00056">
    <property type="entry name" value="Ldh_1_N"/>
    <property type="match status" value="1"/>
</dbReference>
<reference evidence="14 15" key="1">
    <citation type="journal article" date="2007" name="Nature">
        <title>Evolution of genes and genomes on the Drosophila phylogeny.</title>
        <authorList>
            <consortium name="Drosophila 12 Genomes Consortium"/>
            <person name="Clark A.G."/>
            <person name="Eisen M.B."/>
            <person name="Smith D.R."/>
            <person name="Bergman C.M."/>
            <person name="Oliver B."/>
            <person name="Markow T.A."/>
            <person name="Kaufman T.C."/>
            <person name="Kellis M."/>
            <person name="Gelbart W."/>
            <person name="Iyer V.N."/>
            <person name="Pollard D.A."/>
            <person name="Sackton T.B."/>
            <person name="Larracuente A.M."/>
            <person name="Singh N.D."/>
            <person name="Abad J.P."/>
            <person name="Abt D.N."/>
            <person name="Adryan B."/>
            <person name="Aguade M."/>
            <person name="Akashi H."/>
            <person name="Anderson W.W."/>
            <person name="Aquadro C.F."/>
            <person name="Ardell D.H."/>
            <person name="Arguello R."/>
            <person name="Artieri C.G."/>
            <person name="Barbash D.A."/>
            <person name="Barker D."/>
            <person name="Barsanti P."/>
            <person name="Batterham P."/>
            <person name="Batzoglou S."/>
            <person name="Begun D."/>
            <person name="Bhutkar A."/>
            <person name="Blanco E."/>
            <person name="Bosak S.A."/>
            <person name="Bradley R.K."/>
            <person name="Brand A.D."/>
            <person name="Brent M.R."/>
            <person name="Brooks A.N."/>
            <person name="Brown R.H."/>
            <person name="Butlin R.K."/>
            <person name="Caggese C."/>
            <person name="Calvi B.R."/>
            <person name="Bernardo de Carvalho A."/>
            <person name="Caspi A."/>
            <person name="Castrezana S."/>
            <person name="Celniker S.E."/>
            <person name="Chang J.L."/>
            <person name="Chapple C."/>
            <person name="Chatterji S."/>
            <person name="Chinwalla A."/>
            <person name="Civetta A."/>
            <person name="Clifton S.W."/>
            <person name="Comeron J.M."/>
            <person name="Costello J.C."/>
            <person name="Coyne J.A."/>
            <person name="Daub J."/>
            <person name="David R.G."/>
            <person name="Delcher A.L."/>
            <person name="Delehaunty K."/>
            <person name="Do C.B."/>
            <person name="Ebling H."/>
            <person name="Edwards K."/>
            <person name="Eickbush T."/>
            <person name="Evans J.D."/>
            <person name="Filipski A."/>
            <person name="Findeiss S."/>
            <person name="Freyhult E."/>
            <person name="Fulton L."/>
            <person name="Fulton R."/>
            <person name="Garcia A.C."/>
            <person name="Gardiner A."/>
            <person name="Garfield D.A."/>
            <person name="Garvin B.E."/>
            <person name="Gibson G."/>
            <person name="Gilbert D."/>
            <person name="Gnerre S."/>
            <person name="Godfrey J."/>
            <person name="Good R."/>
            <person name="Gotea V."/>
            <person name="Gravely B."/>
            <person name="Greenberg A.J."/>
            <person name="Griffiths-Jones S."/>
            <person name="Gross S."/>
            <person name="Guigo R."/>
            <person name="Gustafson E.A."/>
            <person name="Haerty W."/>
            <person name="Hahn M.W."/>
            <person name="Halligan D.L."/>
            <person name="Halpern A.L."/>
            <person name="Halter G.M."/>
            <person name="Han M.V."/>
            <person name="Heger A."/>
            <person name="Hillier L."/>
            <person name="Hinrichs A.S."/>
            <person name="Holmes I."/>
            <person name="Hoskins R.A."/>
            <person name="Hubisz M.J."/>
            <person name="Hultmark D."/>
            <person name="Huntley M.A."/>
            <person name="Jaffe D.B."/>
            <person name="Jagadeeshan S."/>
            <person name="Jeck W.R."/>
            <person name="Johnson J."/>
            <person name="Jones C.D."/>
            <person name="Jordan W.C."/>
            <person name="Karpen G.H."/>
            <person name="Kataoka E."/>
            <person name="Keightley P.D."/>
            <person name="Kheradpour P."/>
            <person name="Kirkness E.F."/>
            <person name="Koerich L.B."/>
            <person name="Kristiansen K."/>
            <person name="Kudrna D."/>
            <person name="Kulathinal R.J."/>
            <person name="Kumar S."/>
            <person name="Kwok R."/>
            <person name="Lander E."/>
            <person name="Langley C.H."/>
            <person name="Lapoint R."/>
            <person name="Lazzaro B.P."/>
            <person name="Lee S.J."/>
            <person name="Levesque L."/>
            <person name="Li R."/>
            <person name="Lin C.F."/>
            <person name="Lin M.F."/>
            <person name="Lindblad-Toh K."/>
            <person name="Llopart A."/>
            <person name="Long M."/>
            <person name="Low L."/>
            <person name="Lozovsky E."/>
            <person name="Lu J."/>
            <person name="Luo M."/>
            <person name="Machado C.A."/>
            <person name="Makalowski W."/>
            <person name="Marzo M."/>
            <person name="Matsuda M."/>
            <person name="Matzkin L."/>
            <person name="McAllister B."/>
            <person name="McBride C.S."/>
            <person name="McKernan B."/>
            <person name="McKernan K."/>
            <person name="Mendez-Lago M."/>
            <person name="Minx P."/>
            <person name="Mollenhauer M.U."/>
            <person name="Montooth K."/>
            <person name="Mount S.M."/>
            <person name="Mu X."/>
            <person name="Myers E."/>
            <person name="Negre B."/>
            <person name="Newfeld S."/>
            <person name="Nielsen R."/>
            <person name="Noor M.A."/>
            <person name="O'Grady P."/>
            <person name="Pachter L."/>
            <person name="Papaceit M."/>
            <person name="Parisi M.J."/>
            <person name="Parisi M."/>
            <person name="Parts L."/>
            <person name="Pedersen J.S."/>
            <person name="Pesole G."/>
            <person name="Phillippy A.M."/>
            <person name="Ponting C.P."/>
            <person name="Pop M."/>
            <person name="Porcelli D."/>
            <person name="Powell J.R."/>
            <person name="Prohaska S."/>
            <person name="Pruitt K."/>
            <person name="Puig M."/>
            <person name="Quesneville H."/>
            <person name="Ram K.R."/>
            <person name="Rand D."/>
            <person name="Rasmussen M.D."/>
            <person name="Reed L.K."/>
            <person name="Reenan R."/>
            <person name="Reily A."/>
            <person name="Remington K.A."/>
            <person name="Rieger T.T."/>
            <person name="Ritchie M.G."/>
            <person name="Robin C."/>
            <person name="Rogers Y.H."/>
            <person name="Rohde C."/>
            <person name="Rozas J."/>
            <person name="Rubenfield M.J."/>
            <person name="Ruiz A."/>
            <person name="Russo S."/>
            <person name="Salzberg S.L."/>
            <person name="Sanchez-Gracia A."/>
            <person name="Saranga D.J."/>
            <person name="Sato H."/>
            <person name="Schaeffer S.W."/>
            <person name="Schatz M.C."/>
            <person name="Schlenke T."/>
            <person name="Schwartz R."/>
            <person name="Segarra C."/>
            <person name="Singh R.S."/>
            <person name="Sirot L."/>
            <person name="Sirota M."/>
            <person name="Sisneros N.B."/>
            <person name="Smith C.D."/>
            <person name="Smith T.F."/>
            <person name="Spieth J."/>
            <person name="Stage D.E."/>
            <person name="Stark A."/>
            <person name="Stephan W."/>
            <person name="Strausberg R.L."/>
            <person name="Strempel S."/>
            <person name="Sturgill D."/>
            <person name="Sutton G."/>
            <person name="Sutton G.G."/>
            <person name="Tao W."/>
            <person name="Teichmann S."/>
            <person name="Tobari Y.N."/>
            <person name="Tomimura Y."/>
            <person name="Tsolas J.M."/>
            <person name="Valente V.L."/>
            <person name="Venter E."/>
            <person name="Venter J.C."/>
            <person name="Vicario S."/>
            <person name="Vieira F.G."/>
            <person name="Vilella A.J."/>
            <person name="Villasante A."/>
            <person name="Walenz B."/>
            <person name="Wang J."/>
            <person name="Wasserman M."/>
            <person name="Watts T."/>
            <person name="Wilson D."/>
            <person name="Wilson R.K."/>
            <person name="Wing R.A."/>
            <person name="Wolfner M.F."/>
            <person name="Wong A."/>
            <person name="Wong G.K."/>
            <person name="Wu C.I."/>
            <person name="Wu G."/>
            <person name="Yamamoto D."/>
            <person name="Yang H.P."/>
            <person name="Yang S.P."/>
            <person name="Yorke J.A."/>
            <person name="Yoshida K."/>
            <person name="Zdobnov E."/>
            <person name="Zhang P."/>
            <person name="Zhang Y."/>
            <person name="Zimin A.V."/>
            <person name="Baldwin J."/>
            <person name="Abdouelleil A."/>
            <person name="Abdulkadir J."/>
            <person name="Abebe A."/>
            <person name="Abera B."/>
            <person name="Abreu J."/>
            <person name="Acer S.C."/>
            <person name="Aftuck L."/>
            <person name="Alexander A."/>
            <person name="An P."/>
            <person name="Anderson E."/>
            <person name="Anderson S."/>
            <person name="Arachi H."/>
            <person name="Azer M."/>
            <person name="Bachantsang P."/>
            <person name="Barry A."/>
            <person name="Bayul T."/>
            <person name="Berlin A."/>
            <person name="Bessette D."/>
            <person name="Bloom T."/>
            <person name="Blye J."/>
            <person name="Boguslavskiy L."/>
            <person name="Bonnet C."/>
            <person name="Boukhgalter B."/>
            <person name="Bourzgui I."/>
            <person name="Brown A."/>
            <person name="Cahill P."/>
            <person name="Channer S."/>
            <person name="Cheshatsang Y."/>
            <person name="Chuda L."/>
            <person name="Citroen M."/>
            <person name="Collymore A."/>
            <person name="Cooke P."/>
            <person name="Costello M."/>
            <person name="D'Aco K."/>
            <person name="Daza R."/>
            <person name="De Haan G."/>
            <person name="DeGray S."/>
            <person name="DeMaso C."/>
            <person name="Dhargay N."/>
            <person name="Dooley K."/>
            <person name="Dooley E."/>
            <person name="Doricent M."/>
            <person name="Dorje P."/>
            <person name="Dorjee K."/>
            <person name="Dupes A."/>
            <person name="Elong R."/>
            <person name="Falk J."/>
            <person name="Farina A."/>
            <person name="Faro S."/>
            <person name="Ferguson D."/>
            <person name="Fisher S."/>
            <person name="Foley C.D."/>
            <person name="Franke A."/>
            <person name="Friedrich D."/>
            <person name="Gadbois L."/>
            <person name="Gearin G."/>
            <person name="Gearin C.R."/>
            <person name="Giannoukos G."/>
            <person name="Goode T."/>
            <person name="Graham J."/>
            <person name="Grandbois E."/>
            <person name="Grewal S."/>
            <person name="Gyaltsen K."/>
            <person name="Hafez N."/>
            <person name="Hagos B."/>
            <person name="Hall J."/>
            <person name="Henson C."/>
            <person name="Hollinger A."/>
            <person name="Honan T."/>
            <person name="Huard M.D."/>
            <person name="Hughes L."/>
            <person name="Hurhula B."/>
            <person name="Husby M.E."/>
            <person name="Kamat A."/>
            <person name="Kanga B."/>
            <person name="Kashin S."/>
            <person name="Khazanovich D."/>
            <person name="Kisner P."/>
            <person name="Lance K."/>
            <person name="Lara M."/>
            <person name="Lee W."/>
            <person name="Lennon N."/>
            <person name="Letendre F."/>
            <person name="LeVine R."/>
            <person name="Lipovsky A."/>
            <person name="Liu X."/>
            <person name="Liu J."/>
            <person name="Liu S."/>
            <person name="Lokyitsang T."/>
            <person name="Lokyitsang Y."/>
            <person name="Lubonja R."/>
            <person name="Lui A."/>
            <person name="MacDonald P."/>
            <person name="Magnisalis V."/>
            <person name="Maru K."/>
            <person name="Matthews C."/>
            <person name="McCusker W."/>
            <person name="McDonough S."/>
            <person name="Mehta T."/>
            <person name="Meldrim J."/>
            <person name="Meneus L."/>
            <person name="Mihai O."/>
            <person name="Mihalev A."/>
            <person name="Mihova T."/>
            <person name="Mittelman R."/>
            <person name="Mlenga V."/>
            <person name="Montmayeur A."/>
            <person name="Mulrain L."/>
            <person name="Navidi A."/>
            <person name="Naylor J."/>
            <person name="Negash T."/>
            <person name="Nguyen T."/>
            <person name="Nguyen N."/>
            <person name="Nicol R."/>
            <person name="Norbu C."/>
            <person name="Norbu N."/>
            <person name="Novod N."/>
            <person name="O'Neill B."/>
            <person name="Osman S."/>
            <person name="Markiewicz E."/>
            <person name="Oyono O.L."/>
            <person name="Patti C."/>
            <person name="Phunkhang P."/>
            <person name="Pierre F."/>
            <person name="Priest M."/>
            <person name="Raghuraman S."/>
            <person name="Rege F."/>
            <person name="Reyes R."/>
            <person name="Rise C."/>
            <person name="Rogov P."/>
            <person name="Ross K."/>
            <person name="Ryan E."/>
            <person name="Settipalli S."/>
            <person name="Shea T."/>
            <person name="Sherpa N."/>
            <person name="Shi L."/>
            <person name="Shih D."/>
            <person name="Sparrow T."/>
            <person name="Spaulding J."/>
            <person name="Stalker J."/>
            <person name="Stange-Thomann N."/>
            <person name="Stavropoulos S."/>
            <person name="Stone C."/>
            <person name="Strader C."/>
            <person name="Tesfaye S."/>
            <person name="Thomson T."/>
            <person name="Thoulutsang Y."/>
            <person name="Thoulutsang D."/>
            <person name="Topham K."/>
            <person name="Topping I."/>
            <person name="Tsamla T."/>
            <person name="Vassiliev H."/>
            <person name="Vo A."/>
            <person name="Wangchuk T."/>
            <person name="Wangdi T."/>
            <person name="Weiand M."/>
            <person name="Wilkinson J."/>
            <person name="Wilson A."/>
            <person name="Yadav S."/>
            <person name="Young G."/>
            <person name="Yu Q."/>
            <person name="Zembek L."/>
            <person name="Zhong D."/>
            <person name="Zimmer A."/>
            <person name="Zwirko Z."/>
            <person name="Jaffe D.B."/>
            <person name="Alvarez P."/>
            <person name="Brockman W."/>
            <person name="Butler J."/>
            <person name="Chin C."/>
            <person name="Gnerre S."/>
            <person name="Grabherr M."/>
            <person name="Kleber M."/>
            <person name="Mauceli E."/>
            <person name="MacCallum I."/>
        </authorList>
    </citation>
    <scope>NUCLEOTIDE SEQUENCE [LARGE SCALE GENOMIC DNA]</scope>
    <source>
        <strain evidence="14 15">TSC#14021-0224.01</strain>
    </source>
</reference>
<evidence type="ECO:0000256" key="4">
    <source>
        <dbReference type="ARBA" id="ARBA00023002"/>
    </source>
</evidence>
<dbReference type="HOGENOM" id="CLU_047181_1_0_1"/>
<dbReference type="InterPro" id="IPR022383">
    <property type="entry name" value="Lactate/malate_DH_C"/>
</dbReference>
<evidence type="ECO:0000256" key="5">
    <source>
        <dbReference type="ARBA" id="ARBA00023027"/>
    </source>
</evidence>
<dbReference type="GO" id="GO:0006099">
    <property type="term" value="P:tricarboxylic acid cycle"/>
    <property type="evidence" value="ECO:0007669"/>
    <property type="project" value="UniProtKB-KW"/>
</dbReference>
<evidence type="ECO:0000313" key="15">
    <source>
        <dbReference type="Proteomes" id="UP000008711"/>
    </source>
</evidence>
<feature type="binding site" evidence="8">
    <location>
        <position position="140"/>
    </location>
    <ligand>
        <name>substrate</name>
    </ligand>
</feature>
<proteinExistence type="inferred from homology"/>
<keyword evidence="5 9" id="KW-0520">NAD</keyword>
<dbReference type="Proteomes" id="UP000008711">
    <property type="component" value="Unassembled WGS sequence"/>
</dbReference>
<dbReference type="GO" id="GO:0005739">
    <property type="term" value="C:mitochondrion"/>
    <property type="evidence" value="ECO:0007669"/>
    <property type="project" value="TreeGrafter"/>
</dbReference>
<feature type="active site" description="Proton acceptor" evidence="7">
    <location>
        <position position="198"/>
    </location>
</feature>
<gene>
    <name evidence="14" type="primary">Dere\GG13791</name>
    <name evidence="14" type="synonym">dere_GLEANR_14024</name>
    <name evidence="14" type="synonym">GG13791</name>
    <name evidence="14" type="ORF">Dere_GG13791</name>
</gene>
<dbReference type="NCBIfam" id="TIGR01772">
    <property type="entry name" value="MDH_euk_gproteo"/>
    <property type="match status" value="1"/>
</dbReference>
<evidence type="ECO:0000256" key="6">
    <source>
        <dbReference type="ARBA" id="ARBA00048313"/>
    </source>
</evidence>
<feature type="binding site" evidence="8">
    <location>
        <position position="174"/>
    </location>
    <ligand>
        <name>substrate</name>
    </ligand>
</feature>
<accession>B3NCX4</accession>
<dbReference type="SUPFAM" id="SSF56327">
    <property type="entry name" value="LDH C-terminal domain-like"/>
    <property type="match status" value="1"/>
</dbReference>
<dbReference type="FunFam" id="3.90.110.10:FF:000001">
    <property type="entry name" value="Malate dehydrogenase"/>
    <property type="match status" value="1"/>
</dbReference>
<dbReference type="InterPro" id="IPR010097">
    <property type="entry name" value="Malate_DH_type1"/>
</dbReference>
<feature type="binding site" evidence="9">
    <location>
        <begin position="138"/>
        <end position="140"/>
    </location>
    <ligand>
        <name>NAD(+)</name>
        <dbReference type="ChEBI" id="CHEBI:57540"/>
    </ligand>
</feature>
<dbReference type="eggNOG" id="KOG1494">
    <property type="taxonomic scope" value="Eukaryota"/>
</dbReference>
<evidence type="ECO:0000256" key="11">
    <source>
        <dbReference type="RuleBase" id="RU003405"/>
    </source>
</evidence>
<dbReference type="EMBL" id="CH954178">
    <property type="protein sequence ID" value="EDV51630.1"/>
    <property type="molecule type" value="Genomic_DNA"/>
</dbReference>
<keyword evidence="3 11" id="KW-0816">Tricarboxylic acid cycle</keyword>
<dbReference type="Gene3D" id="3.40.50.720">
    <property type="entry name" value="NAD(P)-binding Rossmann-like Domain"/>
    <property type="match status" value="1"/>
</dbReference>
<comment type="similarity">
    <text evidence="1">Belongs to the LDH/MDH superfamily. MDH type 1 family.</text>
</comment>
<dbReference type="InterPro" id="IPR001236">
    <property type="entry name" value="Lactate/malate_DH_N"/>
</dbReference>
<dbReference type="InterPro" id="IPR036291">
    <property type="entry name" value="NAD(P)-bd_dom_sf"/>
</dbReference>
<evidence type="ECO:0000256" key="2">
    <source>
        <dbReference type="ARBA" id="ARBA00011738"/>
    </source>
</evidence>
<dbReference type="GO" id="GO:0030060">
    <property type="term" value="F:L-malate dehydrogenase (NAD+) activity"/>
    <property type="evidence" value="ECO:0007669"/>
    <property type="project" value="UniProtKB-EC"/>
</dbReference>
<reference evidence="14 15" key="2">
    <citation type="journal article" date="2008" name="Bioinformatics">
        <title>Assembly reconciliation.</title>
        <authorList>
            <person name="Zimin A.V."/>
            <person name="Smith D.R."/>
            <person name="Sutton G."/>
            <person name="Yorke J.A."/>
        </authorList>
    </citation>
    <scope>NUCLEOTIDE SEQUENCE [LARGE SCALE GENOMIC DNA]</scope>
    <source>
        <strain evidence="14 15">TSC#14021-0224.01</strain>
    </source>
</reference>
<dbReference type="PIRSF" id="PIRSF000102">
    <property type="entry name" value="Lac_mal_DH"/>
    <property type="match status" value="1"/>
</dbReference>
<dbReference type="EC" id="1.1.1.37" evidence="11"/>
<protein>
    <recommendedName>
        <fullName evidence="11">Malate dehydrogenase</fullName>
        <ecNumber evidence="11">1.1.1.37</ecNumber>
    </recommendedName>
</protein>
<dbReference type="KEGG" id="der:6545014"/>
<keyword evidence="4 10" id="KW-0560">Oxidoreductase</keyword>
<keyword evidence="15" id="KW-1185">Reference proteome</keyword>
<name>B3NCX4_DROER</name>
<feature type="domain" description="Lactate/malate dehydrogenase C-terminal" evidence="13">
    <location>
        <begin position="168"/>
        <end position="331"/>
    </location>
</feature>
<dbReference type="OrthoDB" id="4069699at2759"/>
<evidence type="ECO:0000256" key="1">
    <source>
        <dbReference type="ARBA" id="ARBA00008824"/>
    </source>
</evidence>
<evidence type="ECO:0000313" key="14">
    <source>
        <dbReference type="EMBL" id="EDV51630.1"/>
    </source>
</evidence>
<evidence type="ECO:0000256" key="7">
    <source>
        <dbReference type="PIRSR" id="PIRSR000102-1"/>
    </source>
</evidence>
<comment type="subunit">
    <text evidence="2">Homodimer.</text>
</comment>
<comment type="catalytic activity">
    <reaction evidence="6 11">
        <text>(S)-malate + NAD(+) = oxaloacetate + NADH + H(+)</text>
        <dbReference type="Rhea" id="RHEA:21432"/>
        <dbReference type="ChEBI" id="CHEBI:15378"/>
        <dbReference type="ChEBI" id="CHEBI:15589"/>
        <dbReference type="ChEBI" id="CHEBI:16452"/>
        <dbReference type="ChEBI" id="CHEBI:57540"/>
        <dbReference type="ChEBI" id="CHEBI:57945"/>
        <dbReference type="EC" id="1.1.1.37"/>
    </reaction>
</comment>
<dbReference type="OMA" id="PRLPGMQ"/>
<evidence type="ECO:0000256" key="8">
    <source>
        <dbReference type="PIRSR" id="PIRSR000102-2"/>
    </source>
</evidence>
<evidence type="ECO:0000256" key="3">
    <source>
        <dbReference type="ARBA" id="ARBA00022532"/>
    </source>
</evidence>
<dbReference type="Gene3D" id="3.90.110.10">
    <property type="entry name" value="Lactate dehydrogenase/glycoside hydrolase, family 4, C-terminal"/>
    <property type="match status" value="1"/>
</dbReference>
<dbReference type="SUPFAM" id="SSF51735">
    <property type="entry name" value="NAD(P)-binding Rossmann-fold domains"/>
    <property type="match status" value="1"/>
</dbReference>
<dbReference type="InterPro" id="IPR001557">
    <property type="entry name" value="L-lactate/malate_DH"/>
</dbReference>
<dbReference type="CDD" id="cd01337">
    <property type="entry name" value="MDH_glyoxysomal_mitochondrial"/>
    <property type="match status" value="1"/>
</dbReference>
<evidence type="ECO:0000259" key="13">
    <source>
        <dbReference type="Pfam" id="PF02866"/>
    </source>
</evidence>
<organism evidence="14 15">
    <name type="scientific">Drosophila erecta</name>
    <name type="common">Fruit fly</name>
    <dbReference type="NCBI Taxonomy" id="7220"/>
    <lineage>
        <taxon>Eukaryota</taxon>
        <taxon>Metazoa</taxon>
        <taxon>Ecdysozoa</taxon>
        <taxon>Arthropoda</taxon>
        <taxon>Hexapoda</taxon>
        <taxon>Insecta</taxon>
        <taxon>Pterygota</taxon>
        <taxon>Neoptera</taxon>
        <taxon>Endopterygota</taxon>
        <taxon>Diptera</taxon>
        <taxon>Brachycera</taxon>
        <taxon>Muscomorpha</taxon>
        <taxon>Ephydroidea</taxon>
        <taxon>Drosophilidae</taxon>
        <taxon>Drosophila</taxon>
        <taxon>Sophophora</taxon>
    </lineage>
</organism>
<evidence type="ECO:0000256" key="10">
    <source>
        <dbReference type="RuleBase" id="RU003369"/>
    </source>
</evidence>
<feature type="binding site" evidence="9">
    <location>
        <begin position="29"/>
        <end position="35"/>
    </location>
    <ligand>
        <name>NAD(+)</name>
        <dbReference type="ChEBI" id="CHEBI:57540"/>
    </ligand>
</feature>
<dbReference type="InterPro" id="IPR001252">
    <property type="entry name" value="Malate_DH_AS"/>
</dbReference>
<evidence type="ECO:0000259" key="12">
    <source>
        <dbReference type="Pfam" id="PF00056"/>
    </source>
</evidence>
<evidence type="ECO:0000256" key="9">
    <source>
        <dbReference type="PIRSR" id="PIRSR000102-3"/>
    </source>
</evidence>
<dbReference type="InterPro" id="IPR015955">
    <property type="entry name" value="Lactate_DH/Glyco_Ohase_4_C"/>
</dbReference>
<dbReference type="FunFam" id="3.40.50.720:FF:000268">
    <property type="entry name" value="Malate dehydrogenase"/>
    <property type="match status" value="1"/>
</dbReference>
<dbReference type="AlphaFoldDB" id="B3NCX4"/>